<dbReference type="KEGG" id="meti:DK427_08050"/>
<dbReference type="RefSeq" id="WP_109950817.1">
    <property type="nucleotide sequence ID" value="NZ_CP029551.1"/>
</dbReference>
<evidence type="ECO:0000313" key="3">
    <source>
        <dbReference type="Proteomes" id="UP000246058"/>
    </source>
</evidence>
<feature type="region of interest" description="Disordered" evidence="1">
    <location>
        <begin position="333"/>
        <end position="353"/>
    </location>
</feature>
<dbReference type="Proteomes" id="UP000246058">
    <property type="component" value="Chromosome"/>
</dbReference>
<dbReference type="OrthoDB" id="7833734at2"/>
<organism evidence="2 3">
    <name type="scientific">Methylobacterium radiodurans</name>
    <dbReference type="NCBI Taxonomy" id="2202828"/>
    <lineage>
        <taxon>Bacteria</taxon>
        <taxon>Pseudomonadati</taxon>
        <taxon>Pseudomonadota</taxon>
        <taxon>Alphaproteobacteria</taxon>
        <taxon>Hyphomicrobiales</taxon>
        <taxon>Methylobacteriaceae</taxon>
        <taxon>Methylobacterium</taxon>
    </lineage>
</organism>
<feature type="region of interest" description="Disordered" evidence="1">
    <location>
        <begin position="100"/>
        <end position="123"/>
    </location>
</feature>
<dbReference type="AlphaFoldDB" id="A0A2U8VQW8"/>
<evidence type="ECO:0008006" key="4">
    <source>
        <dbReference type="Google" id="ProtNLM"/>
    </source>
</evidence>
<feature type="compositionally biased region" description="Basic and acidic residues" evidence="1">
    <location>
        <begin position="104"/>
        <end position="113"/>
    </location>
</feature>
<feature type="compositionally biased region" description="Basic and acidic residues" evidence="1">
    <location>
        <begin position="258"/>
        <end position="268"/>
    </location>
</feature>
<name>A0A2U8VQW8_9HYPH</name>
<dbReference type="SUPFAM" id="SSF69279">
    <property type="entry name" value="Phage tail proteins"/>
    <property type="match status" value="1"/>
</dbReference>
<evidence type="ECO:0000313" key="2">
    <source>
        <dbReference type="EMBL" id="AWN35702.1"/>
    </source>
</evidence>
<keyword evidence="3" id="KW-1185">Reference proteome</keyword>
<protein>
    <recommendedName>
        <fullName evidence="4">Late control D family protein</fullName>
    </recommendedName>
</protein>
<sequence length="353" mass="37713">MPHTEFWVSVNGTEISRTLAPILISMSITDNDGGEADSLEIELDDAGGSIALPPTGAPIQAGMMLVDDGGAAGPPVMFEGKVDRPTSTLARGGGLTLRISAKSVDQKGKPKERQHSHHDKGKLSAAAKKFGGSAGLQVEVQGDDVERPYWAMQGESFLEWGMRVAQEAGKTFKVRGSRAIFADRSGGQSVGGRGLASVRAHREFDPDGTRIGNIISGDLSPVDDRHSWSEFEARYYDTEDAKYKTKTVKARRRPGSATHRDRFTRADEGAAQSRTKSTGAEAEREQGGGTVTIDGDPSAQAEASCIVSGVRPGIDGTYRIKTARHRLTRREGYTTELTLVQPGGEAGSDTRKG</sequence>
<gene>
    <name evidence="2" type="ORF">DK427_08050</name>
</gene>
<evidence type="ECO:0000256" key="1">
    <source>
        <dbReference type="SAM" id="MobiDB-lite"/>
    </source>
</evidence>
<reference evidence="2 3" key="1">
    <citation type="submission" date="2018-05" db="EMBL/GenBank/DDBJ databases">
        <title>Complete Genome Sequence of Methylobacterium sp. 17Sr1-43.</title>
        <authorList>
            <person name="Srinivasan S."/>
        </authorList>
    </citation>
    <scope>NUCLEOTIDE SEQUENCE [LARGE SCALE GENOMIC DNA]</scope>
    <source>
        <strain evidence="2 3">17Sr1-43</strain>
    </source>
</reference>
<proteinExistence type="predicted"/>
<feature type="region of interest" description="Disordered" evidence="1">
    <location>
        <begin position="247"/>
        <end position="301"/>
    </location>
</feature>
<dbReference type="EMBL" id="CP029551">
    <property type="protein sequence ID" value="AWN35702.1"/>
    <property type="molecule type" value="Genomic_DNA"/>
</dbReference>
<accession>A0A2U8VQW8</accession>